<dbReference type="GO" id="GO:0050660">
    <property type="term" value="F:flavin adenine dinucleotide binding"/>
    <property type="evidence" value="ECO:0007669"/>
    <property type="project" value="InterPro"/>
</dbReference>
<evidence type="ECO:0000259" key="6">
    <source>
        <dbReference type="Pfam" id="PF00441"/>
    </source>
</evidence>
<evidence type="ECO:0000313" key="7">
    <source>
        <dbReference type="EMBL" id="SIT38307.1"/>
    </source>
</evidence>
<dbReference type="InterPro" id="IPR009100">
    <property type="entry name" value="AcylCoA_DH/oxidase_NM_dom_sf"/>
</dbReference>
<dbReference type="GO" id="GO:0003995">
    <property type="term" value="F:acyl-CoA dehydrogenase activity"/>
    <property type="evidence" value="ECO:0007669"/>
    <property type="project" value="TreeGrafter"/>
</dbReference>
<evidence type="ECO:0000256" key="3">
    <source>
        <dbReference type="ARBA" id="ARBA00022630"/>
    </source>
</evidence>
<dbReference type="RefSeq" id="WP_094778971.1">
    <property type="nucleotide sequence ID" value="NZ_CYGX02000015.1"/>
</dbReference>
<protein>
    <submittedName>
        <fullName evidence="7">Acyl-CoA dehydrogenase, C-terminal domain protein</fullName>
    </submittedName>
</protein>
<dbReference type="AlphaFoldDB" id="A0A1N7RT79"/>
<comment type="similarity">
    <text evidence="2">Belongs to the acyl-CoA dehydrogenase family.</text>
</comment>
<dbReference type="PANTHER" id="PTHR43884">
    <property type="entry name" value="ACYL-COA DEHYDROGENASE"/>
    <property type="match status" value="1"/>
</dbReference>
<sequence length="319" mass="33503">MTMRDDELKPEEFAQAAVAPIDDAKSRTLREAARVLAEAGLIGVCACEDDGGLGLDIDFAVPIVHAAGKQQLRFPLLEQIALAKAFAGTELASALASGERLATIAVQGSIAQDIAAHARYANECDWLLVADGAGAALVDVSSAACETDHGLDPECPQEWLSPGGARVVAQLGADAYAVLQRDLQVLVAAFVNGAADGALETAATYMSTRVQFGRPLSAKQAVRHLLARMKLVQEASAAAIRRALATDEYETARDVCPVLAGTLANAAFVIEKAIHLHGGMGFTWEVPLHYSLREVLKFDAAFGAGGLAREVGRDFIAAL</sequence>
<dbReference type="SUPFAM" id="SSF56645">
    <property type="entry name" value="Acyl-CoA dehydrogenase NM domain-like"/>
    <property type="match status" value="1"/>
</dbReference>
<dbReference type="EMBL" id="CYGX02000015">
    <property type="protein sequence ID" value="SIT38307.1"/>
    <property type="molecule type" value="Genomic_DNA"/>
</dbReference>
<evidence type="ECO:0000313" key="8">
    <source>
        <dbReference type="Proteomes" id="UP000187012"/>
    </source>
</evidence>
<keyword evidence="4" id="KW-0274">FAD</keyword>
<dbReference type="Pfam" id="PF00441">
    <property type="entry name" value="Acyl-CoA_dh_1"/>
    <property type="match status" value="1"/>
</dbReference>
<dbReference type="Proteomes" id="UP000187012">
    <property type="component" value="Unassembled WGS sequence"/>
</dbReference>
<dbReference type="InterPro" id="IPR037069">
    <property type="entry name" value="AcylCoA_DH/ox_N_sf"/>
</dbReference>
<keyword evidence="5" id="KW-0560">Oxidoreductase</keyword>
<dbReference type="InterPro" id="IPR036250">
    <property type="entry name" value="AcylCo_DH-like_C"/>
</dbReference>
<feature type="domain" description="Acyl-CoA dehydrogenase/oxidase C-terminal" evidence="6">
    <location>
        <begin position="186"/>
        <end position="308"/>
    </location>
</feature>
<dbReference type="Gene3D" id="1.10.540.10">
    <property type="entry name" value="Acyl-CoA dehydrogenase/oxidase, N-terminal domain"/>
    <property type="match status" value="1"/>
</dbReference>
<dbReference type="OrthoDB" id="8677713at2"/>
<evidence type="ECO:0000256" key="1">
    <source>
        <dbReference type="ARBA" id="ARBA00001974"/>
    </source>
</evidence>
<accession>A0A1N7RT79</accession>
<comment type="cofactor">
    <cofactor evidence="1">
        <name>FAD</name>
        <dbReference type="ChEBI" id="CHEBI:57692"/>
    </cofactor>
</comment>
<gene>
    <name evidence="7" type="ORF">BN2475_150023</name>
</gene>
<proteinExistence type="inferred from homology"/>
<name>A0A1N7RT79_9BURK</name>
<dbReference type="PANTHER" id="PTHR43884:SF20">
    <property type="entry name" value="ACYL-COA DEHYDROGENASE FADE28"/>
    <property type="match status" value="1"/>
</dbReference>
<dbReference type="STRING" id="1247936.BN2475_150023"/>
<dbReference type="Gene3D" id="1.20.140.10">
    <property type="entry name" value="Butyryl-CoA Dehydrogenase, subunit A, domain 3"/>
    <property type="match status" value="1"/>
</dbReference>
<organism evidence="7 8">
    <name type="scientific">Paraburkholderia ribeironis</name>
    <dbReference type="NCBI Taxonomy" id="1247936"/>
    <lineage>
        <taxon>Bacteria</taxon>
        <taxon>Pseudomonadati</taxon>
        <taxon>Pseudomonadota</taxon>
        <taxon>Betaproteobacteria</taxon>
        <taxon>Burkholderiales</taxon>
        <taxon>Burkholderiaceae</taxon>
        <taxon>Paraburkholderia</taxon>
    </lineage>
</organism>
<evidence type="ECO:0000256" key="4">
    <source>
        <dbReference type="ARBA" id="ARBA00022827"/>
    </source>
</evidence>
<evidence type="ECO:0000256" key="2">
    <source>
        <dbReference type="ARBA" id="ARBA00009347"/>
    </source>
</evidence>
<evidence type="ECO:0000256" key="5">
    <source>
        <dbReference type="ARBA" id="ARBA00023002"/>
    </source>
</evidence>
<keyword evidence="3" id="KW-0285">Flavoprotein</keyword>
<dbReference type="InterPro" id="IPR009075">
    <property type="entry name" value="AcylCo_DH/oxidase_C"/>
</dbReference>
<reference evidence="7 8" key="1">
    <citation type="submission" date="2016-12" db="EMBL/GenBank/DDBJ databases">
        <authorList>
            <person name="Song W.-J."/>
            <person name="Kurnit D.M."/>
        </authorList>
    </citation>
    <scope>NUCLEOTIDE SEQUENCE [LARGE SCALE GENOMIC DNA]</scope>
    <source>
        <strain evidence="7 8">STM7296</strain>
    </source>
</reference>
<keyword evidence="8" id="KW-1185">Reference proteome</keyword>
<dbReference type="SUPFAM" id="SSF47203">
    <property type="entry name" value="Acyl-CoA dehydrogenase C-terminal domain-like"/>
    <property type="match status" value="1"/>
</dbReference>